<organism evidence="1">
    <name type="scientific">Licmophora sp</name>
    <dbReference type="NCBI Taxonomy" id="2115823"/>
    <lineage>
        <taxon>Eukaryota</taxon>
        <taxon>Sar</taxon>
        <taxon>Stramenopiles</taxon>
        <taxon>Ochrophyta</taxon>
        <taxon>Bacillariophyta</taxon>
        <taxon>Fragilariophyceae</taxon>
        <taxon>Fragilariophycidae</taxon>
        <taxon>Licmophorales</taxon>
        <taxon>Licmophoraceae</taxon>
        <taxon>Licmophora</taxon>
    </lineage>
</organism>
<dbReference type="InterPro" id="IPR012340">
    <property type="entry name" value="NA-bd_OB-fold"/>
</dbReference>
<evidence type="ECO:0000313" key="1">
    <source>
        <dbReference type="EMBL" id="AWT38716.1"/>
    </source>
</evidence>
<keyword evidence="1" id="KW-0150">Chloroplast</keyword>
<keyword evidence="1" id="KW-0934">Plastid</keyword>
<reference evidence="1" key="1">
    <citation type="journal article" date="2018" name="Adv. Bot. Res.">
        <title>Evolution of the Plastid Genomes in Diatoms.</title>
        <authorList>
            <person name="Yu M."/>
            <person name="Ashworth M.P."/>
            <person name="Hajrah N.H."/>
            <person name="Khiyami M.A."/>
            <person name="Sabir M.J."/>
            <person name="Alhebshi A.M."/>
            <person name="Al-Malki A.L."/>
            <person name="Sabir J.S.M."/>
            <person name="Theriot E.C."/>
            <person name="Jansen R.K."/>
        </authorList>
    </citation>
    <scope>NUCLEOTIDE SEQUENCE</scope>
</reference>
<name>A0A2U9NP95_9STRA</name>
<dbReference type="Gene3D" id="2.40.50.140">
    <property type="entry name" value="Nucleic acid-binding proteins"/>
    <property type="match status" value="1"/>
</dbReference>
<sequence length="113" mass="13074">MNLKITLMNCISCIIRILEIPSIKLGQNPIPGLTFRVELAQDGSYQNSSIIEAQIWGDLAEDFQKYYFINDYLLIEGYFSMRVSNHSNKKIPILTIFQIYPFLLTIPNDQKNL</sequence>
<evidence type="ECO:0008006" key="2">
    <source>
        <dbReference type="Google" id="ProtNLM"/>
    </source>
</evidence>
<gene>
    <name evidence="1" type="primary">ycf41</name>
</gene>
<geneLocation type="chloroplast" evidence="1"/>
<dbReference type="EMBL" id="MG755795">
    <property type="protein sequence ID" value="AWT38716.1"/>
    <property type="molecule type" value="Genomic_DNA"/>
</dbReference>
<proteinExistence type="predicted"/>
<protein>
    <recommendedName>
        <fullName evidence="2">Single-stranded DNA binding protein</fullName>
    </recommendedName>
</protein>
<accession>A0A2U9NP95</accession>
<dbReference type="AlphaFoldDB" id="A0A2U9NP95"/>